<dbReference type="InterPro" id="IPR003697">
    <property type="entry name" value="Maf-like"/>
</dbReference>
<dbReference type="GO" id="GO:0009117">
    <property type="term" value="P:nucleotide metabolic process"/>
    <property type="evidence" value="ECO:0007669"/>
    <property type="project" value="UniProtKB-KW"/>
</dbReference>
<dbReference type="PIRSF" id="PIRSF006305">
    <property type="entry name" value="Maf"/>
    <property type="match status" value="1"/>
</dbReference>
<dbReference type="GO" id="GO:0036221">
    <property type="term" value="F:UTP diphosphatase activity"/>
    <property type="evidence" value="ECO:0007669"/>
    <property type="project" value="RHEA"/>
</dbReference>
<comment type="catalytic activity">
    <reaction evidence="3">
        <text>dTTP + H2O = dTMP + diphosphate + H(+)</text>
        <dbReference type="Rhea" id="RHEA:28534"/>
        <dbReference type="ChEBI" id="CHEBI:15377"/>
        <dbReference type="ChEBI" id="CHEBI:15378"/>
        <dbReference type="ChEBI" id="CHEBI:33019"/>
        <dbReference type="ChEBI" id="CHEBI:37568"/>
        <dbReference type="ChEBI" id="CHEBI:63528"/>
        <dbReference type="EC" id="3.6.1.9"/>
    </reaction>
</comment>
<dbReference type="Proteomes" id="UP000287756">
    <property type="component" value="Chromosome"/>
</dbReference>
<proteinExistence type="inferred from homology"/>
<dbReference type="EMBL" id="CP026118">
    <property type="protein sequence ID" value="QAS54050.1"/>
    <property type="molecule type" value="Genomic_DNA"/>
</dbReference>
<dbReference type="CDD" id="cd00555">
    <property type="entry name" value="Maf"/>
    <property type="match status" value="1"/>
</dbReference>
<keyword evidence="2 3" id="KW-0378">Hydrolase</keyword>
<dbReference type="HAMAP" id="MF_00528">
    <property type="entry name" value="Maf"/>
    <property type="match status" value="1"/>
</dbReference>
<dbReference type="RefSeq" id="WP_128526323.1">
    <property type="nucleotide sequence ID" value="NZ_CP026118.1"/>
</dbReference>
<comment type="caution">
    <text evidence="3">Lacks conserved residue(s) required for the propagation of feature annotation.</text>
</comment>
<evidence type="ECO:0000313" key="5">
    <source>
        <dbReference type="Proteomes" id="UP000287756"/>
    </source>
</evidence>
<accession>A0A410MH87</accession>
<evidence type="ECO:0000313" key="4">
    <source>
        <dbReference type="EMBL" id="QAS54050.1"/>
    </source>
</evidence>
<dbReference type="AlphaFoldDB" id="A0A410MH87"/>
<dbReference type="EC" id="3.6.1.9" evidence="3"/>
<protein>
    <recommendedName>
        <fullName evidence="3">dTTP/UTP pyrophosphatase</fullName>
        <shortName evidence="3">dTTPase/UTPase</shortName>
        <ecNumber evidence="3">3.6.1.9</ecNumber>
    </recommendedName>
    <alternativeName>
        <fullName evidence="3">Nucleoside triphosphate pyrophosphatase</fullName>
    </alternativeName>
    <alternativeName>
        <fullName evidence="3">Nucleotide pyrophosphatase</fullName>
        <shortName evidence="3">Nucleotide PPase</shortName>
    </alternativeName>
</protein>
<dbReference type="PANTHER" id="PTHR43213:SF5">
    <property type="entry name" value="BIFUNCTIONAL DTTP_UTP PYROPHOSPHATASE_METHYLTRANSFERASE PROTEIN-RELATED"/>
    <property type="match status" value="1"/>
</dbReference>
<dbReference type="InterPro" id="IPR029001">
    <property type="entry name" value="ITPase-like_fam"/>
</dbReference>
<evidence type="ECO:0000256" key="2">
    <source>
        <dbReference type="ARBA" id="ARBA00022801"/>
    </source>
</evidence>
<feature type="site" description="Important for substrate specificity" evidence="3">
    <location>
        <position position="69"/>
    </location>
</feature>
<comment type="catalytic activity">
    <reaction evidence="3">
        <text>UTP + H2O = UMP + diphosphate + H(+)</text>
        <dbReference type="Rhea" id="RHEA:29395"/>
        <dbReference type="ChEBI" id="CHEBI:15377"/>
        <dbReference type="ChEBI" id="CHEBI:15378"/>
        <dbReference type="ChEBI" id="CHEBI:33019"/>
        <dbReference type="ChEBI" id="CHEBI:46398"/>
        <dbReference type="ChEBI" id="CHEBI:57865"/>
        <dbReference type="EC" id="3.6.1.9"/>
    </reaction>
</comment>
<keyword evidence="3" id="KW-0963">Cytoplasm</keyword>
<reference evidence="4 5" key="1">
    <citation type="submission" date="2018-01" db="EMBL/GenBank/DDBJ databases">
        <title>The whole genome sequencing and assembly of Halobacillus litoralis ERB031 strain.</title>
        <authorList>
            <person name="Lee S.-J."/>
            <person name="Park M.-K."/>
            <person name="Kim J.-Y."/>
            <person name="Lee Y.-J."/>
            <person name="Yi H."/>
            <person name="Bahn Y.-S."/>
            <person name="Kim J.F."/>
            <person name="Lee D.-W."/>
        </authorList>
    </citation>
    <scope>NUCLEOTIDE SEQUENCE [LARGE SCALE GENOMIC DNA]</scope>
    <source>
        <strain evidence="4 5">ERB 031</strain>
    </source>
</reference>
<feature type="site" description="Important for substrate specificity" evidence="3">
    <location>
        <position position="12"/>
    </location>
</feature>
<comment type="similarity">
    <text evidence="3">Belongs to the Maf family. YhdE subfamily.</text>
</comment>
<evidence type="ECO:0000256" key="3">
    <source>
        <dbReference type="HAMAP-Rule" id="MF_00528"/>
    </source>
</evidence>
<dbReference type="PANTHER" id="PTHR43213">
    <property type="entry name" value="BIFUNCTIONAL DTTP/UTP PYROPHOSPHATASE/METHYLTRANSFERASE PROTEIN-RELATED"/>
    <property type="match status" value="1"/>
</dbReference>
<comment type="cofactor">
    <cofactor evidence="1 3">
        <name>a divalent metal cation</name>
        <dbReference type="ChEBI" id="CHEBI:60240"/>
    </cofactor>
</comment>
<dbReference type="GO" id="GO:0005737">
    <property type="term" value="C:cytoplasm"/>
    <property type="evidence" value="ECO:0007669"/>
    <property type="project" value="UniProtKB-SubCell"/>
</dbReference>
<comment type="function">
    <text evidence="3">Nucleoside triphosphate pyrophosphatase that hydrolyzes dTTP and UTP. May have a dual role in cell division arrest and in preventing the incorporation of modified nucleotides into cellular nucleic acids.</text>
</comment>
<dbReference type="SUPFAM" id="SSF52972">
    <property type="entry name" value="ITPase-like"/>
    <property type="match status" value="1"/>
</dbReference>
<comment type="subcellular location">
    <subcellularLocation>
        <location evidence="3">Cytoplasm</location>
    </subcellularLocation>
</comment>
<dbReference type="GO" id="GO:0036218">
    <property type="term" value="F:dTTP diphosphatase activity"/>
    <property type="evidence" value="ECO:0007669"/>
    <property type="project" value="RHEA"/>
</dbReference>
<dbReference type="NCBIfam" id="TIGR00172">
    <property type="entry name" value="maf"/>
    <property type="match status" value="1"/>
</dbReference>
<dbReference type="Gene3D" id="3.90.950.10">
    <property type="match status" value="1"/>
</dbReference>
<gene>
    <name evidence="4" type="ORF">HLI_18460</name>
</gene>
<dbReference type="OrthoDB" id="9807767at2"/>
<organism evidence="4 5">
    <name type="scientific">Halobacillus litoralis</name>
    <dbReference type="NCBI Taxonomy" id="45668"/>
    <lineage>
        <taxon>Bacteria</taxon>
        <taxon>Bacillati</taxon>
        <taxon>Bacillota</taxon>
        <taxon>Bacilli</taxon>
        <taxon>Bacillales</taxon>
        <taxon>Bacillaceae</taxon>
        <taxon>Halobacillus</taxon>
    </lineage>
</organism>
<feature type="active site" description="Proton acceptor" evidence="3">
    <location>
        <position position="68"/>
    </location>
</feature>
<dbReference type="KEGG" id="hli:HLI_18460"/>
<dbReference type="Pfam" id="PF02545">
    <property type="entry name" value="Maf"/>
    <property type="match status" value="1"/>
</dbReference>
<evidence type="ECO:0000256" key="1">
    <source>
        <dbReference type="ARBA" id="ARBA00001968"/>
    </source>
</evidence>
<name>A0A410MH87_9BACI</name>
<keyword evidence="3" id="KW-0546">Nucleotide metabolism</keyword>
<feature type="site" description="Important for substrate specificity" evidence="3">
    <location>
        <position position="151"/>
    </location>
</feature>
<sequence length="188" mass="21052">MCNLVLGSQSPRRKELLELAGYRFVVRSSEVEEVIEEGMTPEEAVLHLSQVKSESIELLEDEVLLTSDTVVSVDGRILGKPANFSDARSYLQQLSGRTHEVFTGVYLRTNEESCTFFVQTDVTFYDLSDNEIEWYLSTGEIWDKAGAYGIQGKGALFVEKIDGDYYSVVGLPISRVSRELRTFNVSSG</sequence>